<feature type="compositionally biased region" description="Low complexity" evidence="1">
    <location>
        <begin position="1"/>
        <end position="13"/>
    </location>
</feature>
<accession>A0A9P5YML9</accession>
<evidence type="ECO:0000313" key="3">
    <source>
        <dbReference type="Proteomes" id="UP000807469"/>
    </source>
</evidence>
<dbReference type="EMBL" id="MU155635">
    <property type="protein sequence ID" value="KAF9471718.1"/>
    <property type="molecule type" value="Genomic_DNA"/>
</dbReference>
<name>A0A9P5YML9_9AGAR</name>
<gene>
    <name evidence="2" type="ORF">BDN70DRAFT_938746</name>
</gene>
<dbReference type="AlphaFoldDB" id="A0A9P5YML9"/>
<proteinExistence type="predicted"/>
<dbReference type="Proteomes" id="UP000807469">
    <property type="component" value="Unassembled WGS sequence"/>
</dbReference>
<comment type="caution">
    <text evidence="2">The sequence shown here is derived from an EMBL/GenBank/DDBJ whole genome shotgun (WGS) entry which is preliminary data.</text>
</comment>
<protein>
    <recommendedName>
        <fullName evidence="4">Gag protein</fullName>
    </recommendedName>
</protein>
<dbReference type="OrthoDB" id="2941894at2759"/>
<organism evidence="2 3">
    <name type="scientific">Pholiota conissans</name>
    <dbReference type="NCBI Taxonomy" id="109636"/>
    <lineage>
        <taxon>Eukaryota</taxon>
        <taxon>Fungi</taxon>
        <taxon>Dikarya</taxon>
        <taxon>Basidiomycota</taxon>
        <taxon>Agaricomycotina</taxon>
        <taxon>Agaricomycetes</taxon>
        <taxon>Agaricomycetidae</taxon>
        <taxon>Agaricales</taxon>
        <taxon>Agaricineae</taxon>
        <taxon>Strophariaceae</taxon>
        <taxon>Pholiota</taxon>
    </lineage>
</organism>
<reference evidence="2" key="1">
    <citation type="submission" date="2020-11" db="EMBL/GenBank/DDBJ databases">
        <authorList>
            <consortium name="DOE Joint Genome Institute"/>
            <person name="Ahrendt S."/>
            <person name="Riley R."/>
            <person name="Andreopoulos W."/>
            <person name="Labutti K."/>
            <person name="Pangilinan J."/>
            <person name="Ruiz-Duenas F.J."/>
            <person name="Barrasa J.M."/>
            <person name="Sanchez-Garcia M."/>
            <person name="Camarero S."/>
            <person name="Miyauchi S."/>
            <person name="Serrano A."/>
            <person name="Linde D."/>
            <person name="Babiker R."/>
            <person name="Drula E."/>
            <person name="Ayuso-Fernandez I."/>
            <person name="Pacheco R."/>
            <person name="Padilla G."/>
            <person name="Ferreira P."/>
            <person name="Barriuso J."/>
            <person name="Kellner H."/>
            <person name="Castanera R."/>
            <person name="Alfaro M."/>
            <person name="Ramirez L."/>
            <person name="Pisabarro A.G."/>
            <person name="Kuo A."/>
            <person name="Tritt A."/>
            <person name="Lipzen A."/>
            <person name="He G."/>
            <person name="Yan M."/>
            <person name="Ng V."/>
            <person name="Cullen D."/>
            <person name="Martin F."/>
            <person name="Rosso M.-N."/>
            <person name="Henrissat B."/>
            <person name="Hibbett D."/>
            <person name="Martinez A.T."/>
            <person name="Grigoriev I.V."/>
        </authorList>
    </citation>
    <scope>NUCLEOTIDE SEQUENCE</scope>
    <source>
        <strain evidence="2">CIRM-BRFM 674</strain>
    </source>
</reference>
<evidence type="ECO:0000313" key="2">
    <source>
        <dbReference type="EMBL" id="KAF9471718.1"/>
    </source>
</evidence>
<feature type="region of interest" description="Disordered" evidence="1">
    <location>
        <begin position="1"/>
        <end position="26"/>
    </location>
</feature>
<evidence type="ECO:0000256" key="1">
    <source>
        <dbReference type="SAM" id="MobiDB-lite"/>
    </source>
</evidence>
<sequence>MTKAASESSSTSPEPDPPVTVDPNDALKPVVSEKRITFTFTGDKLDKTKANWKDWSSHIREDLEMLGLGIHLLDRSEYPAPNRFIQPIAYRNWGMNDRAVRAFIMRNCAQAEHDLLEGIPTALECWLKLELLHIIQGPIRQVSIIENALNTRVPRAKTQHKKLREIRDDLRRAFRMPGGIHEESFITMIMLRTLGPGHETTRAIIQSLIRAATASAPFTSDDFLAYAEHDFELVEQEEGSGSTSVALAANASATPKSVCSNCKKARHTAPYCIQAGGGMAGKTIAESKSPCGKKAASHHAKYRF</sequence>
<evidence type="ECO:0008006" key="4">
    <source>
        <dbReference type="Google" id="ProtNLM"/>
    </source>
</evidence>
<keyword evidence="3" id="KW-1185">Reference proteome</keyword>